<evidence type="ECO:0000256" key="1">
    <source>
        <dbReference type="ARBA" id="ARBA00004613"/>
    </source>
</evidence>
<dbReference type="SUPFAM" id="SSF103647">
    <property type="entry name" value="TSP type-3 repeat"/>
    <property type="match status" value="2"/>
</dbReference>
<reference evidence="8" key="1">
    <citation type="submission" date="2010-03" db="EMBL/GenBank/DDBJ databases">
        <title>The genome sequence of Ruminococcus sp. 18P13.</title>
        <authorList>
            <consortium name="metaHIT consortium -- http://www.metahit.eu/"/>
            <person name="Pajon A."/>
            <person name="Turner K."/>
            <person name="Parkhill J."/>
            <person name="Bernalier A."/>
        </authorList>
    </citation>
    <scope>NUCLEOTIDE SEQUENCE [LARGE SCALE GENOMIC DNA]</scope>
    <source>
        <strain evidence="8">Type strain: 18P13</strain>
    </source>
</reference>
<dbReference type="InterPro" id="IPR002035">
    <property type="entry name" value="VWF_A"/>
</dbReference>
<evidence type="ECO:0000313" key="8">
    <source>
        <dbReference type="EMBL" id="CBL17229.1"/>
    </source>
</evidence>
<gene>
    <name evidence="8" type="ordered locus">RUM_10750</name>
</gene>
<dbReference type="PROSITE" id="PS50234">
    <property type="entry name" value="VWFA"/>
    <property type="match status" value="1"/>
</dbReference>
<dbReference type="GeneID" id="83155822"/>
<keyword evidence="3 6" id="KW-0732">Signal</keyword>
<feature type="chain" id="PRO_5003060842" evidence="6">
    <location>
        <begin position="29"/>
        <end position="1117"/>
    </location>
</feature>
<dbReference type="InterPro" id="IPR036465">
    <property type="entry name" value="vWFA_dom_sf"/>
</dbReference>
<dbReference type="PANTHER" id="PTHR37467">
    <property type="entry name" value="EXPORTED CALCIUM-BINDING GLYCOPROTEIN-RELATED"/>
    <property type="match status" value="1"/>
</dbReference>
<dbReference type="EMBL" id="FP929052">
    <property type="protein sequence ID" value="CBL17229.1"/>
    <property type="molecule type" value="Genomic_DNA"/>
</dbReference>
<reference evidence="8" key="2">
    <citation type="submission" date="2010-03" db="EMBL/GenBank/DDBJ databases">
        <authorList>
            <person name="Pajon A."/>
        </authorList>
    </citation>
    <scope>NUCLEOTIDE SEQUENCE</scope>
    <source>
        <strain evidence="8">Type strain: 18P13</strain>
    </source>
</reference>
<accession>D4LC84</accession>
<dbReference type="InterPro" id="IPR059100">
    <property type="entry name" value="TSP3_bac"/>
</dbReference>
<dbReference type="InterPro" id="IPR028974">
    <property type="entry name" value="TSP_type-3_rpt"/>
</dbReference>
<evidence type="ECO:0000256" key="6">
    <source>
        <dbReference type="SAM" id="SignalP"/>
    </source>
</evidence>
<feature type="signal peptide" evidence="6">
    <location>
        <begin position="1"/>
        <end position="28"/>
    </location>
</feature>
<dbReference type="Gene3D" id="3.40.50.410">
    <property type="entry name" value="von Willebrand factor, type A domain"/>
    <property type="match status" value="1"/>
</dbReference>
<dbReference type="CDD" id="cd00198">
    <property type="entry name" value="vWFA"/>
    <property type="match status" value="1"/>
</dbReference>
<proteinExistence type="predicted"/>
<dbReference type="SUPFAM" id="SSF53300">
    <property type="entry name" value="vWA-like"/>
    <property type="match status" value="1"/>
</dbReference>
<protein>
    <submittedName>
        <fullName evidence="8">Uncharacterized protein containing a von Willebrand factor type A (VWA) domain</fullName>
    </submittedName>
</protein>
<dbReference type="STRING" id="213810.RUM_10750"/>
<comment type="subcellular location">
    <subcellularLocation>
        <location evidence="1">Secreted</location>
    </subcellularLocation>
</comment>
<dbReference type="PANTHER" id="PTHR37467:SF1">
    <property type="entry name" value="EXPORTED CALCIUM-BINDING GLYCOPROTEIN"/>
    <property type="match status" value="1"/>
</dbReference>
<feature type="region of interest" description="Disordered" evidence="5">
    <location>
        <begin position="105"/>
        <end position="130"/>
    </location>
</feature>
<evidence type="ECO:0000259" key="7">
    <source>
        <dbReference type="PROSITE" id="PS50234"/>
    </source>
</evidence>
<evidence type="ECO:0000313" key="9">
    <source>
        <dbReference type="Proteomes" id="UP000007054"/>
    </source>
</evidence>
<dbReference type="RefSeq" id="WP_015558136.1">
    <property type="nucleotide sequence ID" value="NC_021039.1"/>
</dbReference>
<dbReference type="HOGENOM" id="CLU_280864_0_0_9"/>
<dbReference type="BioCyc" id="RCHA213810:RUM_RS05155-MONOMER"/>
<dbReference type="Pfam" id="PF00092">
    <property type="entry name" value="VWA"/>
    <property type="match status" value="1"/>
</dbReference>
<evidence type="ECO:0000256" key="2">
    <source>
        <dbReference type="ARBA" id="ARBA00022525"/>
    </source>
</evidence>
<dbReference type="InterPro" id="IPR053180">
    <property type="entry name" value="Ca-binding_acidic-repeat"/>
</dbReference>
<keyword evidence="4" id="KW-0106">Calcium</keyword>
<keyword evidence="9" id="KW-1185">Reference proteome</keyword>
<name>D4LC84_RUMC1</name>
<evidence type="ECO:0000256" key="3">
    <source>
        <dbReference type="ARBA" id="ARBA00022729"/>
    </source>
</evidence>
<dbReference type="NCBIfam" id="TIGR01167">
    <property type="entry name" value="LPXTG_anchor"/>
    <property type="match status" value="1"/>
</dbReference>
<sequence>MKLCKRFSALILSACLCAALAVPQRAGAVNDPPVGITITPDQTSYAQGEQVKFDVKVINHNDYDLSDLKLNASVSETLEITENEVYQMQIGAFETKNYTISAKAATPAEQPGTTEVQTPAGDKTVTAPKTGDDGSGMLTVMLILGLLAVGLLAAKKHRETKAMLSLVLCTAVLGTMCPRDFLRAEAAQTSLTSDSVTFQYGGSQERISIAVSYTESDTIIHPDLSRFDMIQQHSTYEADTPFSGLTGTLDSSDQVVKFTYENNDAWDTLLCRGEIQIGEAWSIRDMGLIQGVNVITLMAELSDGTTVTKTIRFNNSSQENEKNLLVDLSDADGDTMNAYVEDLYGTDPENADTDGDGIADNVELFIYGTDPLKPDTDGDGLSDGAEVGEYRSNPLVRDTDGDGISDGEAVAQGIDPTGIEENPAVRTQSVQTALESTEKPLFDNVSVTMNVGGNLNQHLSIRNIEKEDTLSANVVGALSAPIEITSDASFTSAKITFTYDEALLGDTPAENLAVMWYDRENRRYVILDKDTVVDPNAHTVSYTTTHFSTYLVVDREVWYDCWRENIDYRSGDAGTSQLEPYDIGLCVDVSGSMYGDRLEKAKTALNTFIDAMLPQDNACMVSFSDNAYLVAGYGASKEVMRSRTNQLRDLYGTNTDVGLSKTISILADQGRSDASKMIIMICDGDVNYIQGTVDAAKAAGIAVYTINVVSGDNDLLQKIADETGGEYYYAATTEEVVSQVEAIRGETVSAVDTTDADGDGLYDVYESRGMKIQNGTVWYSDPLNPDSDGDGVTDYQELMGPPTANVMEFINGKYSCVLCHAASDPNKMDSDGDGIPDAKDPDPTVHFGLIDGSVQFQLTDSIDDFQMPQYIQDIKENEADYEHEVVSKRYPWMLKHPLQGFAYLQTLRARAAATWEAGYVGDLAFLTWDLGCKALSLIPGVHFVGNRNINNAAYMLLYYNSNIGDTVGFDATDMVTATTGGQACYNKNIGKLKTAFEQALKPGETRIITTTPDSSFTAWYLDGGILDPNNADAWASLNKCNAVMTAACTYDGTKYRATVNYYVVDRYDFYEPDPVDGKENEVGFVTNDGYVILSYFDYAEPFDVVGYYTETFEWNGN</sequence>
<dbReference type="Proteomes" id="UP000007054">
    <property type="component" value="Chromosome"/>
</dbReference>
<keyword evidence="2" id="KW-0964">Secreted</keyword>
<dbReference type="GO" id="GO:0005509">
    <property type="term" value="F:calcium ion binding"/>
    <property type="evidence" value="ECO:0007669"/>
    <property type="project" value="InterPro"/>
</dbReference>
<dbReference type="Gene3D" id="4.10.1080.10">
    <property type="entry name" value="TSP type-3 repeat"/>
    <property type="match status" value="1"/>
</dbReference>
<dbReference type="PATRIC" id="fig|213810.4.peg.973"/>
<evidence type="ECO:0000256" key="5">
    <source>
        <dbReference type="SAM" id="MobiDB-lite"/>
    </source>
</evidence>
<dbReference type="KEGG" id="rch:RUM_10750"/>
<organism evidence="8 9">
    <name type="scientific">Ruminococcus champanellensis (strain DSM 18848 / JCM 17042 / KCTC 15320 / 18P13)</name>
    <dbReference type="NCBI Taxonomy" id="213810"/>
    <lineage>
        <taxon>Bacteria</taxon>
        <taxon>Bacillati</taxon>
        <taxon>Bacillota</taxon>
        <taxon>Clostridia</taxon>
        <taxon>Eubacteriales</taxon>
        <taxon>Oscillospiraceae</taxon>
        <taxon>Ruminococcus</taxon>
    </lineage>
</organism>
<feature type="domain" description="VWFA" evidence="7">
    <location>
        <begin position="582"/>
        <end position="751"/>
    </location>
</feature>
<dbReference type="SMART" id="SM00327">
    <property type="entry name" value="VWA"/>
    <property type="match status" value="1"/>
</dbReference>
<dbReference type="AlphaFoldDB" id="D4LC84"/>
<evidence type="ECO:0000256" key="4">
    <source>
        <dbReference type="ARBA" id="ARBA00022837"/>
    </source>
</evidence>
<dbReference type="Pfam" id="PF18884">
    <property type="entry name" value="TSP3_bac"/>
    <property type="match status" value="4"/>
</dbReference>